<organism evidence="3 4">
    <name type="scientific">Pontibacillus chungwhensis</name>
    <dbReference type="NCBI Taxonomy" id="265426"/>
    <lineage>
        <taxon>Bacteria</taxon>
        <taxon>Bacillati</taxon>
        <taxon>Bacillota</taxon>
        <taxon>Bacilli</taxon>
        <taxon>Bacillales</taxon>
        <taxon>Bacillaceae</taxon>
        <taxon>Pontibacillus</taxon>
    </lineage>
</organism>
<keyword evidence="2" id="KW-0812">Transmembrane</keyword>
<evidence type="ECO:0000313" key="4">
    <source>
        <dbReference type="Proteomes" id="UP001236652"/>
    </source>
</evidence>
<dbReference type="InterPro" id="IPR024596">
    <property type="entry name" value="RNApol_su_b/EpuA"/>
</dbReference>
<keyword evidence="3" id="KW-0240">DNA-directed RNA polymerase</keyword>
<evidence type="ECO:0000256" key="1">
    <source>
        <dbReference type="SAM" id="MobiDB-lite"/>
    </source>
</evidence>
<protein>
    <submittedName>
        <fullName evidence="3">DNA-directed RNA polymerase subunit beta</fullName>
    </submittedName>
</protein>
<proteinExistence type="predicted"/>
<dbReference type="Proteomes" id="UP001236652">
    <property type="component" value="Chromosome"/>
</dbReference>
<keyword evidence="2" id="KW-0472">Membrane</keyword>
<gene>
    <name evidence="3" type="ORF">QNI29_19345</name>
</gene>
<feature type="transmembrane region" description="Helical" evidence="2">
    <location>
        <begin position="58"/>
        <end position="84"/>
    </location>
</feature>
<evidence type="ECO:0000256" key="2">
    <source>
        <dbReference type="SAM" id="Phobius"/>
    </source>
</evidence>
<sequence>MPEKKQSEPTSRTERREIQKEQQNQEKTKSQASKETDKVKKQDKEKKPERYRRRVFPIWLRIIVVLVICALALVGGVMIGYGVIGDGNPTDALKLDTWQHIIDIVTKTE</sequence>
<dbReference type="GO" id="GO:0000428">
    <property type="term" value="C:DNA-directed RNA polymerase complex"/>
    <property type="evidence" value="ECO:0007669"/>
    <property type="project" value="UniProtKB-KW"/>
</dbReference>
<evidence type="ECO:0000313" key="3">
    <source>
        <dbReference type="EMBL" id="WIF97856.1"/>
    </source>
</evidence>
<dbReference type="Pfam" id="PF11772">
    <property type="entry name" value="EpuA"/>
    <property type="match status" value="1"/>
</dbReference>
<feature type="region of interest" description="Disordered" evidence="1">
    <location>
        <begin position="1"/>
        <end position="49"/>
    </location>
</feature>
<keyword evidence="3" id="KW-0804">Transcription</keyword>
<dbReference type="EMBL" id="CP126446">
    <property type="protein sequence ID" value="WIF97856.1"/>
    <property type="molecule type" value="Genomic_DNA"/>
</dbReference>
<accession>A0ABY8V1W5</accession>
<reference evidence="3 4" key="1">
    <citation type="submission" date="2023-05" db="EMBL/GenBank/DDBJ databases">
        <title>Comparative genomics reveals the evidence of polycyclic aromatic hydrocarbons degradation in moderately halophilic genus Pontibacillus.</title>
        <authorList>
            <person name="Yang H."/>
            <person name="Qian Z."/>
        </authorList>
    </citation>
    <scope>NUCLEOTIDE SEQUENCE [LARGE SCALE GENOMIC DNA]</scope>
    <source>
        <strain evidence="4">HN14</strain>
    </source>
</reference>
<dbReference type="RefSeq" id="WP_231417760.1">
    <property type="nucleotide sequence ID" value="NZ_CP126446.1"/>
</dbReference>
<keyword evidence="4" id="KW-1185">Reference proteome</keyword>
<keyword evidence="2" id="KW-1133">Transmembrane helix</keyword>
<name>A0ABY8V1W5_9BACI</name>
<feature type="compositionally biased region" description="Basic and acidic residues" evidence="1">
    <location>
        <begin position="1"/>
        <end position="48"/>
    </location>
</feature>